<reference evidence="2" key="1">
    <citation type="submission" date="2022-08" db="EMBL/GenBank/DDBJ databases">
        <authorList>
            <person name="Kallberg Y."/>
            <person name="Tangrot J."/>
            <person name="Rosling A."/>
        </authorList>
    </citation>
    <scope>NUCLEOTIDE SEQUENCE</scope>
    <source>
        <strain evidence="2">Wild A</strain>
    </source>
</reference>
<evidence type="ECO:0000313" key="2">
    <source>
        <dbReference type="EMBL" id="CAI2169755.1"/>
    </source>
</evidence>
<dbReference type="EMBL" id="CAMKVN010000619">
    <property type="protein sequence ID" value="CAI2169755.1"/>
    <property type="molecule type" value="Genomic_DNA"/>
</dbReference>
<gene>
    <name evidence="2" type="ORF">FWILDA_LOCUS4240</name>
</gene>
<feature type="coiled-coil region" evidence="1">
    <location>
        <begin position="317"/>
        <end position="377"/>
    </location>
</feature>
<protein>
    <submittedName>
        <fullName evidence="2">2354_t:CDS:1</fullName>
    </submittedName>
</protein>
<dbReference type="OrthoDB" id="2354640at2759"/>
<dbReference type="AlphaFoldDB" id="A0A9W4SHD1"/>
<keyword evidence="3" id="KW-1185">Reference proteome</keyword>
<dbReference type="Proteomes" id="UP001153678">
    <property type="component" value="Unassembled WGS sequence"/>
</dbReference>
<name>A0A9W4SHD1_9GLOM</name>
<evidence type="ECO:0000256" key="1">
    <source>
        <dbReference type="SAM" id="Coils"/>
    </source>
</evidence>
<comment type="caution">
    <text evidence="2">The sequence shown here is derived from an EMBL/GenBank/DDBJ whole genome shotgun (WGS) entry which is preliminary data.</text>
</comment>
<keyword evidence="1" id="KW-0175">Coiled coil</keyword>
<evidence type="ECO:0000313" key="3">
    <source>
        <dbReference type="Proteomes" id="UP001153678"/>
    </source>
</evidence>
<accession>A0A9W4SHD1</accession>
<organism evidence="2 3">
    <name type="scientific">Funneliformis geosporum</name>
    <dbReference type="NCBI Taxonomy" id="1117311"/>
    <lineage>
        <taxon>Eukaryota</taxon>
        <taxon>Fungi</taxon>
        <taxon>Fungi incertae sedis</taxon>
        <taxon>Mucoromycota</taxon>
        <taxon>Glomeromycotina</taxon>
        <taxon>Glomeromycetes</taxon>
        <taxon>Glomerales</taxon>
        <taxon>Glomeraceae</taxon>
        <taxon>Funneliformis</taxon>
    </lineage>
</organism>
<proteinExistence type="predicted"/>
<sequence>MVKLSKWIKNNLNISIRNTLDETIKALLLLDPPINKKTVASEQTNVLRNTLKDLLHRNKDLQEEYKPILNTWRNDNKKKNINEKNLQINEKFLSNFKRAIFFSSVIQHAIGGLSNDEIKKEFQERRNVVDEQKVEHNETLIVKDPEIGQEVDLEIKMGRDLELKQENKEKSHQLQIPQRFSFSESEQGAFVEPILVHVEKALMKFVKKHEKNIPYENVESFVKTCYPRRLSNLSDIDLRGLLNFFIKNNSLFITGQSDQTLFHGRYRLNPCELFKFFKIEAGDHNAHAITQQHGRWNDETLQRISTLSLEVAICLGVQDVQEEYNKLMEIRNNFDSELTKRLASTANEKRELVDSKLDELTDLVLDIMNQLESSEKELKRIVQMAISKDDIFLNILRSVYAIQDEDTKIKKFIKLMNILFEMKLKPKRIKSDDEKKR</sequence>